<comment type="caution">
    <text evidence="8">The sequence shown here is derived from an EMBL/GenBank/DDBJ whole genome shotgun (WGS) entry which is preliminary data.</text>
</comment>
<evidence type="ECO:0000256" key="4">
    <source>
        <dbReference type="ARBA" id="ARBA00023172"/>
    </source>
</evidence>
<dbReference type="Proteomes" id="UP001068379">
    <property type="component" value="Unassembled WGS sequence"/>
</dbReference>
<feature type="domain" description="Core-binding (CB)" evidence="7">
    <location>
        <begin position="1"/>
        <end position="69"/>
    </location>
</feature>
<evidence type="ECO:0000313" key="8">
    <source>
        <dbReference type="EMBL" id="MCZ4328517.1"/>
    </source>
</evidence>
<dbReference type="PROSITE" id="PS51900">
    <property type="entry name" value="CB"/>
    <property type="match status" value="1"/>
</dbReference>
<keyword evidence="9" id="KW-1185">Reference proteome</keyword>
<dbReference type="PROSITE" id="PS51898">
    <property type="entry name" value="TYR_RECOMBINASE"/>
    <property type="match status" value="1"/>
</dbReference>
<dbReference type="InterPro" id="IPR002104">
    <property type="entry name" value="Integrase_catalytic"/>
</dbReference>
<evidence type="ECO:0000256" key="3">
    <source>
        <dbReference type="ARBA" id="ARBA00023125"/>
    </source>
</evidence>
<organism evidence="8 9">
    <name type="scientific">Castellaniella denitrificans</name>
    <dbReference type="NCBI Taxonomy" id="56119"/>
    <lineage>
        <taxon>Bacteria</taxon>
        <taxon>Pseudomonadati</taxon>
        <taxon>Pseudomonadota</taxon>
        <taxon>Betaproteobacteria</taxon>
        <taxon>Burkholderiales</taxon>
        <taxon>Alcaligenaceae</taxon>
        <taxon>Castellaniella</taxon>
    </lineage>
</organism>
<keyword evidence="4" id="KW-0233">DNA recombination</keyword>
<dbReference type="InterPro" id="IPR011010">
    <property type="entry name" value="DNA_brk_join_enz"/>
</dbReference>
<dbReference type="Pfam" id="PF00589">
    <property type="entry name" value="Phage_integrase"/>
    <property type="match status" value="1"/>
</dbReference>
<gene>
    <name evidence="8" type="ORF">O4H32_00930</name>
</gene>
<comment type="similarity">
    <text evidence="1">Belongs to the 'phage' integrase family.</text>
</comment>
<dbReference type="PANTHER" id="PTHR30629:SF2">
    <property type="entry name" value="PROPHAGE INTEGRASE INTS-RELATED"/>
    <property type="match status" value="1"/>
</dbReference>
<dbReference type="Gene3D" id="1.10.443.10">
    <property type="entry name" value="Intergrase catalytic core"/>
    <property type="match status" value="1"/>
</dbReference>
<dbReference type="InterPro" id="IPR044068">
    <property type="entry name" value="CB"/>
</dbReference>
<evidence type="ECO:0000259" key="6">
    <source>
        <dbReference type="PROSITE" id="PS51898"/>
    </source>
</evidence>
<feature type="domain" description="Tyr recombinase" evidence="6">
    <location>
        <begin position="90"/>
        <end position="281"/>
    </location>
</feature>
<dbReference type="InterPro" id="IPR050808">
    <property type="entry name" value="Phage_Integrase"/>
</dbReference>
<evidence type="ECO:0000313" key="9">
    <source>
        <dbReference type="Proteomes" id="UP001068379"/>
    </source>
</evidence>
<dbReference type="Gene3D" id="1.10.150.130">
    <property type="match status" value="1"/>
</dbReference>
<accession>A0ABT4LZM8</accession>
<dbReference type="SUPFAM" id="SSF56349">
    <property type="entry name" value="DNA breaking-rejoining enzymes"/>
    <property type="match status" value="1"/>
</dbReference>
<reference evidence="8" key="1">
    <citation type="submission" date="2022-12" db="EMBL/GenBank/DDBJ databases">
        <title>Bacterial isolates from different developmental stages of Nematostella vectensis.</title>
        <authorList>
            <person name="Fraune S."/>
        </authorList>
    </citation>
    <scope>NUCLEOTIDE SEQUENCE</scope>
    <source>
        <strain evidence="8">G21619-S1</strain>
    </source>
</reference>
<dbReference type="EMBL" id="JAPWHE010000001">
    <property type="protein sequence ID" value="MCZ4328517.1"/>
    <property type="molecule type" value="Genomic_DNA"/>
</dbReference>
<keyword evidence="3 5" id="KW-0238">DNA-binding</keyword>
<evidence type="ECO:0000256" key="5">
    <source>
        <dbReference type="PROSITE-ProRule" id="PRU01248"/>
    </source>
</evidence>
<evidence type="ECO:0000259" key="7">
    <source>
        <dbReference type="PROSITE" id="PS51900"/>
    </source>
</evidence>
<evidence type="ECO:0000256" key="2">
    <source>
        <dbReference type="ARBA" id="ARBA00022908"/>
    </source>
</evidence>
<proteinExistence type="inferred from homology"/>
<dbReference type="PANTHER" id="PTHR30629">
    <property type="entry name" value="PROPHAGE INTEGRASE"/>
    <property type="match status" value="1"/>
</dbReference>
<dbReference type="InterPro" id="IPR013762">
    <property type="entry name" value="Integrase-like_cat_sf"/>
</dbReference>
<name>A0ABT4LZM8_9BURK</name>
<protein>
    <submittedName>
        <fullName evidence="8">Site-specific integrase</fullName>
    </submittedName>
</protein>
<keyword evidence="2" id="KW-0229">DNA integration</keyword>
<evidence type="ECO:0000256" key="1">
    <source>
        <dbReference type="ARBA" id="ARBA00008857"/>
    </source>
</evidence>
<dbReference type="InterPro" id="IPR010998">
    <property type="entry name" value="Integrase_recombinase_N"/>
</dbReference>
<dbReference type="CDD" id="cd01189">
    <property type="entry name" value="INT_ICEBs1_C_like"/>
    <property type="match status" value="1"/>
</dbReference>
<sequence>MVAPTISTTTLAEYRRALDRYFLPTYGRKPIASIQYEEFALFVARLPPMAGKTFNNIMIPARGVFEYAFRTRKVKQDITTHILWRKHQAPGPDPLEVDEVMTVLDHLAAAYHPVWRNYFEVAFFTGLRPSEMIATRWPSVDFRREQLRVSAARVRATDKDTKTHAIRHVDLQTLALCALRRQRELTESKTGLVFLNPSTGRKFADTAAPLQVWYDALKAAGIRKRGARQTRHTYATLCLHAGMNPAYVSRQMGHANAKMFFEVYSRWIDGDANTREKAKMDTFLTVSSTTPFPT</sequence>